<protein>
    <submittedName>
        <fullName evidence="2">S1C family serine protease</fullName>
        <ecNumber evidence="2">3.4.21.-</ecNumber>
    </submittedName>
</protein>
<accession>A0ABW4EBI3</accession>
<dbReference type="Pfam" id="PF13365">
    <property type="entry name" value="Trypsin_2"/>
    <property type="match status" value="1"/>
</dbReference>
<dbReference type="GO" id="GO:0006508">
    <property type="term" value="P:proteolysis"/>
    <property type="evidence" value="ECO:0007669"/>
    <property type="project" value="UniProtKB-KW"/>
</dbReference>
<dbReference type="Proteomes" id="UP001597186">
    <property type="component" value="Unassembled WGS sequence"/>
</dbReference>
<keyword evidence="3" id="KW-1185">Reference proteome</keyword>
<dbReference type="InterPro" id="IPR009003">
    <property type="entry name" value="Peptidase_S1_PA"/>
</dbReference>
<dbReference type="EC" id="3.4.21.-" evidence="2"/>
<feature type="region of interest" description="Disordered" evidence="1">
    <location>
        <begin position="308"/>
        <end position="330"/>
    </location>
</feature>
<proteinExistence type="predicted"/>
<dbReference type="SUPFAM" id="SSF50494">
    <property type="entry name" value="Trypsin-like serine proteases"/>
    <property type="match status" value="1"/>
</dbReference>
<reference evidence="3" key="1">
    <citation type="journal article" date="2019" name="Int. J. Syst. Evol. Microbiol.">
        <title>The Global Catalogue of Microorganisms (GCM) 10K type strain sequencing project: providing services to taxonomists for standard genome sequencing and annotation.</title>
        <authorList>
            <consortium name="The Broad Institute Genomics Platform"/>
            <consortium name="The Broad Institute Genome Sequencing Center for Infectious Disease"/>
            <person name="Wu L."/>
            <person name="Ma J."/>
        </authorList>
    </citation>
    <scope>NUCLEOTIDE SEQUENCE [LARGE SCALE GENOMIC DNA]</scope>
    <source>
        <strain evidence="3">CGMCC 1.12477</strain>
    </source>
</reference>
<organism evidence="2 3">
    <name type="scientific">Lacimonas salitolerans</name>
    <dbReference type="NCBI Taxonomy" id="1323750"/>
    <lineage>
        <taxon>Bacteria</taxon>
        <taxon>Pseudomonadati</taxon>
        <taxon>Pseudomonadota</taxon>
        <taxon>Alphaproteobacteria</taxon>
        <taxon>Rhodobacterales</taxon>
        <taxon>Paracoccaceae</taxon>
        <taxon>Lacimonas</taxon>
    </lineage>
</organism>
<evidence type="ECO:0000313" key="3">
    <source>
        <dbReference type="Proteomes" id="UP001597186"/>
    </source>
</evidence>
<dbReference type="EMBL" id="JBHUDD010000027">
    <property type="protein sequence ID" value="MFD1508482.1"/>
    <property type="molecule type" value="Genomic_DNA"/>
</dbReference>
<dbReference type="GO" id="GO:0008233">
    <property type="term" value="F:peptidase activity"/>
    <property type="evidence" value="ECO:0007669"/>
    <property type="project" value="UniProtKB-KW"/>
</dbReference>
<evidence type="ECO:0000313" key="2">
    <source>
        <dbReference type="EMBL" id="MFD1508482.1"/>
    </source>
</evidence>
<name>A0ABW4EBI3_9RHOB</name>
<gene>
    <name evidence="2" type="ORF">ACFTOW_03575</name>
</gene>
<dbReference type="PANTHER" id="PTHR43019:SF23">
    <property type="entry name" value="PROTEASE DO-LIKE 5, CHLOROPLASTIC"/>
    <property type="match status" value="1"/>
</dbReference>
<dbReference type="InterPro" id="IPR043504">
    <property type="entry name" value="Peptidase_S1_PA_chymotrypsin"/>
</dbReference>
<dbReference type="RefSeq" id="WP_379913131.1">
    <property type="nucleotide sequence ID" value="NZ_JBHUDD010000027.1"/>
</dbReference>
<dbReference type="Gene3D" id="2.40.10.10">
    <property type="entry name" value="Trypsin-like serine proteases"/>
    <property type="match status" value="2"/>
</dbReference>
<sequence>MFAFQTARATLSPSKHPLSAFLEIRKSCNVLKNFVSIHRLKVLPLFLTGTLQMMRLLCLLGLILALALPPTRGAAQDYAQLFRSFEARLLTQQDKRFLQTALAFEGHYSGLLDGDWGRISQRALQDYTLQTFGTPAEDWHMAFLAWSFFDRYQQDGWDMRYFAPMGMSVLLPDKTLINDPPSNNFVNLRHARSSLSISLGILTERTAQSVHDFTLRQHLSRTEPYRVRKRNIAVTSVTESDGSSLYTRSNFINGAWSTIMLSADQGDHAVLMAVAASISIGRAAPISTTPNGRLEQAIMRTTALLENEDFDNTPAPPAQDTARPEGTRSGSGFIVSPQGHVLTNAHVVDGCQTITIDGTSAKLIESSDDFDLALLQSTGLQGRTSAVFSASPAVLNSDVTAVGYPYAGLLGGLNVTRGAVSSLKGLGGDSTTMQITAPVQTGNSGGPLLGAQGQVVGVVVSKLDVLKMVEVTGDIPQNVNFAVRGEIAKLFLAQNGVTPKLDLSNDPMSPEALAAAAQDFTAFIACD</sequence>
<comment type="caution">
    <text evidence="2">The sequence shown here is derived from an EMBL/GenBank/DDBJ whole genome shotgun (WGS) entry which is preliminary data.</text>
</comment>
<keyword evidence="2" id="KW-0645">Protease</keyword>
<evidence type="ECO:0000256" key="1">
    <source>
        <dbReference type="SAM" id="MobiDB-lite"/>
    </source>
</evidence>
<keyword evidence="2" id="KW-0378">Hydrolase</keyword>
<dbReference type="PANTHER" id="PTHR43019">
    <property type="entry name" value="SERINE ENDOPROTEASE DEGS"/>
    <property type="match status" value="1"/>
</dbReference>